<dbReference type="SUPFAM" id="SSF52540">
    <property type="entry name" value="P-loop containing nucleoside triphosphate hydrolases"/>
    <property type="match status" value="1"/>
</dbReference>
<feature type="domain" description="CobW/HypB/UreG nucleotide-binding" evidence="1">
    <location>
        <begin position="32"/>
        <end position="230"/>
    </location>
</feature>
<dbReference type="GO" id="GO:0005737">
    <property type="term" value="C:cytoplasm"/>
    <property type="evidence" value="ECO:0007669"/>
    <property type="project" value="TreeGrafter"/>
</dbReference>
<organism evidence="2 3">
    <name type="scientific">Hyaloscypha hepaticicola</name>
    <dbReference type="NCBI Taxonomy" id="2082293"/>
    <lineage>
        <taxon>Eukaryota</taxon>
        <taxon>Fungi</taxon>
        <taxon>Dikarya</taxon>
        <taxon>Ascomycota</taxon>
        <taxon>Pezizomycotina</taxon>
        <taxon>Leotiomycetes</taxon>
        <taxon>Helotiales</taxon>
        <taxon>Hyaloscyphaceae</taxon>
        <taxon>Hyaloscypha</taxon>
    </lineage>
</organism>
<dbReference type="Gene3D" id="3.30.1220.10">
    <property type="entry name" value="CobW-like, C-terminal domain"/>
    <property type="match status" value="1"/>
</dbReference>
<evidence type="ECO:0000259" key="1">
    <source>
        <dbReference type="Pfam" id="PF02492"/>
    </source>
</evidence>
<dbReference type="EMBL" id="KZ613475">
    <property type="protein sequence ID" value="PMD23184.1"/>
    <property type="molecule type" value="Genomic_DNA"/>
</dbReference>
<sequence>MDFDEVDTPPMLVDIEAIQKDNLEESKPVKVPITIVTGYLGAGKTTLMNYILNEQHGKKIAVILNEFGDSVDIEKSLTVNKGGEQVEEWLEVGNGCICCSVRDSGVAAIESLMDKKGAFDYILLETTGLADPGNLAPLFWVDEGLGSTIYLDGIVTLVDAKNILKSLDEPVQETIQHEEHDEHNGPVLTTAHLQISHADVLVVNKSDLVSEAELLAVQERVQAINGLAKLHVTVQGHVPSLEGFLLDLHAYDEVGSLDVVSKGHSHLDPTIATVTIDVPILQVEQLPNLDAWLRSILWDSKLPFPNDGTAVKDQNYGSIEVHRLKARLPLSNGEVKLVQGVRDVFEILDSPESNTPTAENGTSKLGKIVLIGRRLIDLPFEESFLSAIKS</sequence>
<dbReference type="STRING" id="1745343.A0A2J6QA93"/>
<dbReference type="Pfam" id="PF02492">
    <property type="entry name" value="cobW"/>
    <property type="match status" value="1"/>
</dbReference>
<dbReference type="AlphaFoldDB" id="A0A2J6QA93"/>
<dbReference type="InterPro" id="IPR003495">
    <property type="entry name" value="CobW/HypB/UreG_nucleotide-bd"/>
</dbReference>
<dbReference type="OrthoDB" id="258627at2759"/>
<keyword evidence="3" id="KW-1185">Reference proteome</keyword>
<dbReference type="InterPro" id="IPR036627">
    <property type="entry name" value="CobW-likC_sf"/>
</dbReference>
<dbReference type="PANTHER" id="PTHR13748:SF31">
    <property type="entry name" value="ZINC-REGULATED GTPASE METALLOPROTEIN ACTIVATOR 1A-RELATED"/>
    <property type="match status" value="1"/>
</dbReference>
<gene>
    <name evidence="2" type="ORF">NA56DRAFT_63115</name>
</gene>
<dbReference type="InterPro" id="IPR027417">
    <property type="entry name" value="P-loop_NTPase"/>
</dbReference>
<reference evidence="2 3" key="1">
    <citation type="submission" date="2016-05" db="EMBL/GenBank/DDBJ databases">
        <title>A degradative enzymes factory behind the ericoid mycorrhizal symbiosis.</title>
        <authorList>
            <consortium name="DOE Joint Genome Institute"/>
            <person name="Martino E."/>
            <person name="Morin E."/>
            <person name="Grelet G."/>
            <person name="Kuo A."/>
            <person name="Kohler A."/>
            <person name="Daghino S."/>
            <person name="Barry K."/>
            <person name="Choi C."/>
            <person name="Cichocki N."/>
            <person name="Clum A."/>
            <person name="Copeland A."/>
            <person name="Hainaut M."/>
            <person name="Haridas S."/>
            <person name="Labutti K."/>
            <person name="Lindquist E."/>
            <person name="Lipzen A."/>
            <person name="Khouja H.-R."/>
            <person name="Murat C."/>
            <person name="Ohm R."/>
            <person name="Olson A."/>
            <person name="Spatafora J."/>
            <person name="Veneault-Fourrey C."/>
            <person name="Henrissat B."/>
            <person name="Grigoriev I."/>
            <person name="Martin F."/>
            <person name="Perotto S."/>
        </authorList>
    </citation>
    <scope>NUCLEOTIDE SEQUENCE [LARGE SCALE GENOMIC DNA]</scope>
    <source>
        <strain evidence="2 3">UAMH 7357</strain>
    </source>
</reference>
<name>A0A2J6QA93_9HELO</name>
<dbReference type="InterPro" id="IPR051316">
    <property type="entry name" value="Zinc-reg_GTPase_activator"/>
</dbReference>
<evidence type="ECO:0000313" key="3">
    <source>
        <dbReference type="Proteomes" id="UP000235672"/>
    </source>
</evidence>
<evidence type="ECO:0000313" key="2">
    <source>
        <dbReference type="EMBL" id="PMD23184.1"/>
    </source>
</evidence>
<dbReference type="Gene3D" id="3.40.50.300">
    <property type="entry name" value="P-loop containing nucleotide triphosphate hydrolases"/>
    <property type="match status" value="1"/>
</dbReference>
<dbReference type="CDD" id="cd03112">
    <property type="entry name" value="CobW-like"/>
    <property type="match status" value="1"/>
</dbReference>
<dbReference type="Proteomes" id="UP000235672">
    <property type="component" value="Unassembled WGS sequence"/>
</dbReference>
<proteinExistence type="predicted"/>
<protein>
    <submittedName>
        <fullName evidence="2">CobW-domain-containing protein</fullName>
    </submittedName>
</protein>
<accession>A0A2J6QA93</accession>
<dbReference type="PANTHER" id="PTHR13748">
    <property type="entry name" value="COBW-RELATED"/>
    <property type="match status" value="1"/>
</dbReference>